<feature type="compositionally biased region" description="Low complexity" evidence="1">
    <location>
        <begin position="511"/>
        <end position="527"/>
    </location>
</feature>
<feature type="compositionally biased region" description="Low complexity" evidence="1">
    <location>
        <begin position="956"/>
        <end position="969"/>
    </location>
</feature>
<feature type="compositionally biased region" description="Low complexity" evidence="1">
    <location>
        <begin position="913"/>
        <end position="932"/>
    </location>
</feature>
<feature type="region of interest" description="Disordered" evidence="1">
    <location>
        <begin position="874"/>
        <end position="1077"/>
    </location>
</feature>
<feature type="region of interest" description="Disordered" evidence="1">
    <location>
        <begin position="425"/>
        <end position="539"/>
    </location>
</feature>
<feature type="region of interest" description="Disordered" evidence="1">
    <location>
        <begin position="1110"/>
        <end position="1161"/>
    </location>
</feature>
<feature type="compositionally biased region" description="Low complexity" evidence="1">
    <location>
        <begin position="1052"/>
        <end position="1065"/>
    </location>
</feature>
<feature type="region of interest" description="Disordered" evidence="1">
    <location>
        <begin position="324"/>
        <end position="413"/>
    </location>
</feature>
<dbReference type="OrthoDB" id="120976at2759"/>
<sequence length="1573" mass="161902">MHRGPAPHDATNSAFPADWLAKDRALFRDTTMPPTSSPSPPLPPVSRARSEDRQDAADSRSAWSSATTSAAAMDAASSPRVGASSARRARSATRARSRARAAATVAAAAAGMPDATDLERERHQFRLMRIREKTYDVNLVSTSMPTYEPLLDEYLQDHLNTPSIRHHLVSLGVIDEDGYIVDDRTFKYAQLALDRAERETDLERSAQQREIDREVEVALRHAQDNSATARRLRGRGGDIWTKVTEHYAPRMAAAAAARAATASPSGSPLASPPPSSPARATTASPTARATTAAAAIASAAVASASAPLPPVPAHRIHASGISSRYNLQSSRTSSTAGTRADLAPTSAVWGGTASSTRPGSADVVRSRPAGARVARTTNPAAVSHADTTRPKSANVRGRTTTPTPGAEDARRDPVAEFYNDYLKDEFDAPPHDVSTASLTSVGRVRNRGVAERATVSAPRTPPRATSSSPRKSAARLPTSPLSNHTSLPGSSSWEAQSDSGSEQMPAPSRPRPTTAGQTRTARTAAVAVPPPTSAPDQILADAPTQTSHHDLVAVASQTSNHPGLAEMAVQYSDPRLFRDDAQQTQPVVFDSQTQTTDKVARDAIVQIHANALESAQQTSETCVTERNVQTDATRMEEVGVQLGGPGTSGAGTSTAALVETSGVGTQSVTSRGVDSEVQADAVPRTETGVQASRRATSARSVAAMTSNPTLAGPPATTPEEAKALEASLLAIHVAFQQCDYPLVQRLGEDLVANVTSVHQFDADPLRKAIVAEAYFAMSRAAYHARDAESCETHLLLAFRYGVDAPELLKDLIRFKHRLIIEDERADAAAAGNEDVAMDPAEFTRTENLLFEYIGNLGGDLGKIVRQVRISKRRASTNAIKAEPTAAATSDASPSPATPTKDSRRRSAVTSPTGSKSALGSKSPSAASLSKSLENVRASRSASKSDVPRASRAESMVAAETTTVAQVAQVDGRGPRRSPASRHGLGSGAIGAGSRARGSAPEPAAAPVQDPAPMSRSASVAADESRRDTTKSATVSRPASAGKSLRDTATAGPSRPSSKPTTRTTSVQDTAVRAGSMRSLTSFRGSAASFESEFDPLVPMGAPAGATDRLMSASKRSGSVQAVQQEQEPPRGSIRDVSASNEPTKDETVSPVPAQDVPGPVMHEGVDAASAASASANDEPALNPALVAIPASVSASALLVKSALDVSSPKSAASRTDLTAATTTALPASLAASQMLVEYHDSAPADQVPEAIHQGAPVPAPATAQQEPVSASTADEYVVSVSQYHDTIATRAPLPASVAASQNLVQDETAAHVRAVQSDSHLAATSASVALPASAAVSQALAHQLADGAANSTSEPALAAPVAAETRPTASYEHLASAAGVGLPASVAASRVQLGSRDTIAPGTRAHPTAMTATPPSLAPGIGLLAGAAGIALLTSAAAAQALSSRSNKSGSAAAHEEAPAAAVYAPTRPAASSDHLASAASVALPASVAASQILGCSDDPAASPSLEHAPAGPTKEPAQPATSNDHLASAAGVALPVSVTASPVLGRSDELVAPVHSRKVVGGTSRCYRTADH</sequence>
<feature type="compositionally biased region" description="Polar residues" evidence="1">
    <location>
        <begin position="1113"/>
        <end position="1126"/>
    </location>
</feature>
<feature type="compositionally biased region" description="Low complexity" evidence="1">
    <location>
        <begin position="456"/>
        <end position="475"/>
    </location>
</feature>
<keyword evidence="3" id="KW-1185">Reference proteome</keyword>
<feature type="compositionally biased region" description="Low complexity" evidence="1">
    <location>
        <begin position="883"/>
        <end position="899"/>
    </location>
</feature>
<feature type="compositionally biased region" description="Basic and acidic residues" evidence="1">
    <location>
        <begin position="48"/>
        <end position="58"/>
    </location>
</feature>
<evidence type="ECO:0000256" key="1">
    <source>
        <dbReference type="SAM" id="MobiDB-lite"/>
    </source>
</evidence>
<feature type="compositionally biased region" description="Low complexity" evidence="1">
    <location>
        <begin position="329"/>
        <end position="340"/>
    </location>
</feature>
<feature type="compositionally biased region" description="Low complexity" evidence="1">
    <location>
        <begin position="277"/>
        <end position="289"/>
    </location>
</feature>
<evidence type="ECO:0000313" key="3">
    <source>
        <dbReference type="Proteomes" id="UP000054350"/>
    </source>
</evidence>
<feature type="region of interest" description="Disordered" evidence="1">
    <location>
        <begin position="1499"/>
        <end position="1525"/>
    </location>
</feature>
<feature type="compositionally biased region" description="Polar residues" evidence="1">
    <location>
        <begin position="479"/>
        <end position="502"/>
    </location>
</feature>
<evidence type="ECO:0000313" key="2">
    <source>
        <dbReference type="EMBL" id="KNE71414.1"/>
    </source>
</evidence>
<reference evidence="3" key="2">
    <citation type="submission" date="2009-11" db="EMBL/GenBank/DDBJ databases">
        <title>The Genome Sequence of Allomyces macrogynus strain ATCC 38327.</title>
        <authorList>
            <consortium name="The Broad Institute Genome Sequencing Platform"/>
            <person name="Russ C."/>
            <person name="Cuomo C."/>
            <person name="Shea T."/>
            <person name="Young S.K."/>
            <person name="Zeng Q."/>
            <person name="Koehrsen M."/>
            <person name="Haas B."/>
            <person name="Borodovsky M."/>
            <person name="Guigo R."/>
            <person name="Alvarado L."/>
            <person name="Berlin A."/>
            <person name="Borenstein D."/>
            <person name="Chen Z."/>
            <person name="Engels R."/>
            <person name="Freedman E."/>
            <person name="Gellesch M."/>
            <person name="Goldberg J."/>
            <person name="Griggs A."/>
            <person name="Gujja S."/>
            <person name="Heiman D."/>
            <person name="Hepburn T."/>
            <person name="Howarth C."/>
            <person name="Jen D."/>
            <person name="Larson L."/>
            <person name="Lewis B."/>
            <person name="Mehta T."/>
            <person name="Park D."/>
            <person name="Pearson M."/>
            <person name="Roberts A."/>
            <person name="Saif S."/>
            <person name="Shenoy N."/>
            <person name="Sisk P."/>
            <person name="Stolte C."/>
            <person name="Sykes S."/>
            <person name="Walk T."/>
            <person name="White J."/>
            <person name="Yandava C."/>
            <person name="Burger G."/>
            <person name="Gray M.W."/>
            <person name="Holland P.W.H."/>
            <person name="King N."/>
            <person name="Lang F.B.F."/>
            <person name="Roger A.J."/>
            <person name="Ruiz-Trillo I."/>
            <person name="Lander E."/>
            <person name="Nusbaum C."/>
        </authorList>
    </citation>
    <scope>NUCLEOTIDE SEQUENCE [LARGE SCALE GENOMIC DNA]</scope>
    <source>
        <strain evidence="3">ATCC 38327</strain>
    </source>
</reference>
<feature type="compositionally biased region" description="Basic residues" evidence="1">
    <location>
        <begin position="87"/>
        <end position="98"/>
    </location>
</feature>
<proteinExistence type="predicted"/>
<feature type="compositionally biased region" description="Low complexity" evidence="1">
    <location>
        <begin position="258"/>
        <end position="269"/>
    </location>
</feature>
<dbReference type="VEuPathDB" id="FungiDB:AMAG_20352"/>
<feature type="compositionally biased region" description="Pro residues" evidence="1">
    <location>
        <begin position="35"/>
        <end position="44"/>
    </location>
</feature>
<dbReference type="eggNOG" id="ENOG502R5PB">
    <property type="taxonomic scope" value="Eukaryota"/>
</dbReference>
<accession>A0A0L0TA27</accession>
<reference evidence="2 3" key="1">
    <citation type="submission" date="2009-11" db="EMBL/GenBank/DDBJ databases">
        <title>Annotation of Allomyces macrogynus ATCC 38327.</title>
        <authorList>
            <consortium name="The Broad Institute Genome Sequencing Platform"/>
            <person name="Russ C."/>
            <person name="Cuomo C."/>
            <person name="Burger G."/>
            <person name="Gray M.W."/>
            <person name="Holland P.W.H."/>
            <person name="King N."/>
            <person name="Lang F.B.F."/>
            <person name="Roger A.J."/>
            <person name="Ruiz-Trillo I."/>
            <person name="Young S.K."/>
            <person name="Zeng Q."/>
            <person name="Gargeya S."/>
            <person name="Fitzgerald M."/>
            <person name="Haas B."/>
            <person name="Abouelleil A."/>
            <person name="Alvarado L."/>
            <person name="Arachchi H.M."/>
            <person name="Berlin A."/>
            <person name="Chapman S.B."/>
            <person name="Gearin G."/>
            <person name="Goldberg J."/>
            <person name="Griggs A."/>
            <person name="Gujja S."/>
            <person name="Hansen M."/>
            <person name="Heiman D."/>
            <person name="Howarth C."/>
            <person name="Larimer J."/>
            <person name="Lui A."/>
            <person name="MacDonald P.J.P."/>
            <person name="McCowen C."/>
            <person name="Montmayeur A."/>
            <person name="Murphy C."/>
            <person name="Neiman D."/>
            <person name="Pearson M."/>
            <person name="Priest M."/>
            <person name="Roberts A."/>
            <person name="Saif S."/>
            <person name="Shea T."/>
            <person name="Sisk P."/>
            <person name="Stolte C."/>
            <person name="Sykes S."/>
            <person name="Wortman J."/>
            <person name="Nusbaum C."/>
            <person name="Birren B."/>
        </authorList>
    </citation>
    <scope>NUCLEOTIDE SEQUENCE [LARGE SCALE GENOMIC DNA]</scope>
    <source>
        <strain evidence="2 3">ATCC 38327</strain>
    </source>
</reference>
<feature type="compositionally biased region" description="Low complexity" evidence="1">
    <location>
        <begin position="59"/>
        <end position="86"/>
    </location>
</feature>
<dbReference type="Proteomes" id="UP000054350">
    <property type="component" value="Unassembled WGS sequence"/>
</dbReference>
<organism evidence="2 3">
    <name type="scientific">Allomyces macrogynus (strain ATCC 38327)</name>
    <name type="common">Allomyces javanicus var. macrogynus</name>
    <dbReference type="NCBI Taxonomy" id="578462"/>
    <lineage>
        <taxon>Eukaryota</taxon>
        <taxon>Fungi</taxon>
        <taxon>Fungi incertae sedis</taxon>
        <taxon>Blastocladiomycota</taxon>
        <taxon>Blastocladiomycetes</taxon>
        <taxon>Blastocladiales</taxon>
        <taxon>Blastocladiaceae</taxon>
        <taxon>Allomyces</taxon>
    </lineage>
</organism>
<feature type="region of interest" description="Disordered" evidence="1">
    <location>
        <begin position="1"/>
        <end position="98"/>
    </location>
</feature>
<feature type="region of interest" description="Disordered" evidence="1">
    <location>
        <begin position="258"/>
        <end position="289"/>
    </location>
</feature>
<gene>
    <name evidence="2" type="ORF">AMAG_20352</name>
</gene>
<name>A0A0L0TA27_ALLM3</name>
<dbReference type="EMBL" id="GG745371">
    <property type="protein sequence ID" value="KNE71414.1"/>
    <property type="molecule type" value="Genomic_DNA"/>
</dbReference>
<protein>
    <submittedName>
        <fullName evidence="2">Uncharacterized protein</fullName>
    </submittedName>
</protein>